<sequence>MKRVVRIAGVALVLLLICALLGWAMLPRWNNQPYTDHIGVTSADPAIVPANIAIAHEGQYQTRETQLSIDVGDGETLPAVLREPINAPGKRPACLFIHGSGTSGAEDFGDIANAMASAGIVTLVPAKSNDDYTVFHRDYPRFAGEYSTAMDVLRGIDGVDQSNTGIYAESEGTWIATVLASKRHDIAFAALTSAPVFKGREQMAVAMSTYAHEAGAPKPVIEDTMKLLSLDYKPFGFQYADFDADYYLKSLTMPVLVSYGVYDTAMPIEQGAQRIMRVAARSGNKAVTVRYFAGNHQMRAGKGLFAPGLPLADGYTQALENWVNGVAAGASTSGWATPQVAGVQPNQQYAAPSRTNSGIIGSLGVLVGVMLAGPILLGAALLLGLVATLRAAWRERDNGFVRMPGKRAALYTVPPSHARGTMSASITEPCWGLGVSLLTASALLYGYLAAVGAAAVFAMTPAPGLFDIGWHAVQVIAILSVIILAWSGEVMWSIRHSITGLQRATCWLVIAAAVFTLLSMAFWGLFGWA</sequence>
<dbReference type="GO" id="GO:0052689">
    <property type="term" value="F:carboxylic ester hydrolase activity"/>
    <property type="evidence" value="ECO:0007669"/>
    <property type="project" value="TreeGrafter"/>
</dbReference>
<organism evidence="2 3">
    <name type="scientific">Bifidobacterium cebidarum</name>
    <dbReference type="NCBI Taxonomy" id="2650773"/>
    <lineage>
        <taxon>Bacteria</taxon>
        <taxon>Bacillati</taxon>
        <taxon>Actinomycetota</taxon>
        <taxon>Actinomycetes</taxon>
        <taxon>Bifidobacteriales</taxon>
        <taxon>Bifidobacteriaceae</taxon>
        <taxon>Bifidobacterium</taxon>
    </lineage>
</organism>
<evidence type="ECO:0000313" key="3">
    <source>
        <dbReference type="Proteomes" id="UP000468413"/>
    </source>
</evidence>
<keyword evidence="1" id="KW-0472">Membrane</keyword>
<dbReference type="PANTHER" id="PTHR43265:SF1">
    <property type="entry name" value="ESTERASE ESTD"/>
    <property type="match status" value="1"/>
</dbReference>
<keyword evidence="1" id="KW-1133">Transmembrane helix</keyword>
<feature type="transmembrane region" description="Helical" evidence="1">
    <location>
        <begin position="442"/>
        <end position="462"/>
    </location>
</feature>
<accession>A0A6I1GII1</accession>
<keyword evidence="3" id="KW-1185">Reference proteome</keyword>
<dbReference type="InterPro" id="IPR029058">
    <property type="entry name" value="AB_hydrolase_fold"/>
</dbReference>
<dbReference type="AlphaFoldDB" id="A0A6I1GII1"/>
<gene>
    <name evidence="2" type="ORF">F7D08_0209</name>
</gene>
<dbReference type="SUPFAM" id="SSF53474">
    <property type="entry name" value="alpha/beta-Hydrolases"/>
    <property type="match status" value="1"/>
</dbReference>
<dbReference type="Proteomes" id="UP000468413">
    <property type="component" value="Unassembled WGS sequence"/>
</dbReference>
<feature type="transmembrane region" description="Helical" evidence="1">
    <location>
        <begin position="363"/>
        <end position="393"/>
    </location>
</feature>
<comment type="caution">
    <text evidence="2">The sequence shown here is derived from an EMBL/GenBank/DDBJ whole genome shotgun (WGS) entry which is preliminary data.</text>
</comment>
<dbReference type="InterPro" id="IPR053145">
    <property type="entry name" value="AB_hydrolase_Est10"/>
</dbReference>
<keyword evidence="1" id="KW-0812">Transmembrane</keyword>
<dbReference type="EMBL" id="WBVS01000001">
    <property type="protein sequence ID" value="KAB7789257.1"/>
    <property type="molecule type" value="Genomic_DNA"/>
</dbReference>
<proteinExistence type="predicted"/>
<name>A0A6I1GII1_9BIFI</name>
<dbReference type="PANTHER" id="PTHR43265">
    <property type="entry name" value="ESTERASE ESTD"/>
    <property type="match status" value="1"/>
</dbReference>
<reference evidence="2 3" key="1">
    <citation type="submission" date="2019-09" db="EMBL/GenBank/DDBJ databases">
        <title>Characterization of the phylogenetic diversity of two novel species belonging to the genus Bifidobacterium: Bifidobacterium cebidarum sp. nov. and Bifidobacterium leontopitheci sp. nov.</title>
        <authorList>
            <person name="Lugli G.A."/>
            <person name="Duranti S."/>
            <person name="Milani C."/>
            <person name="Turroni F."/>
            <person name="Ventura M."/>
        </authorList>
    </citation>
    <scope>NUCLEOTIDE SEQUENCE [LARGE SCALE GENOMIC DNA]</scope>
    <source>
        <strain evidence="2 3">LMG 31469</strain>
    </source>
</reference>
<feature type="transmembrane region" description="Helical" evidence="1">
    <location>
        <begin position="468"/>
        <end position="492"/>
    </location>
</feature>
<evidence type="ECO:0000256" key="1">
    <source>
        <dbReference type="SAM" id="Phobius"/>
    </source>
</evidence>
<dbReference type="Gene3D" id="3.40.50.1820">
    <property type="entry name" value="alpha/beta hydrolase"/>
    <property type="match status" value="1"/>
</dbReference>
<evidence type="ECO:0000313" key="2">
    <source>
        <dbReference type="EMBL" id="KAB7789257.1"/>
    </source>
</evidence>
<protein>
    <submittedName>
        <fullName evidence="2">Peptidase S9</fullName>
    </submittedName>
</protein>
<feature type="transmembrane region" description="Helical" evidence="1">
    <location>
        <begin position="504"/>
        <end position="526"/>
    </location>
</feature>